<keyword evidence="4" id="KW-0170">Cobalt</keyword>
<keyword evidence="3 7" id="KW-0732">Signal</keyword>
<feature type="region of interest" description="Disordered" evidence="6">
    <location>
        <begin position="123"/>
        <end position="155"/>
    </location>
</feature>
<keyword evidence="9" id="KW-1185">Reference proteome</keyword>
<comment type="subcellular location">
    <subcellularLocation>
        <location evidence="1">Secreted</location>
    </subcellularLocation>
</comment>
<evidence type="ECO:0000256" key="7">
    <source>
        <dbReference type="SAM" id="SignalP"/>
    </source>
</evidence>
<dbReference type="OrthoDB" id="6343110at2759"/>
<dbReference type="EMBL" id="JAIZAY010000007">
    <property type="protein sequence ID" value="KAJ8038487.1"/>
    <property type="molecule type" value="Genomic_DNA"/>
</dbReference>
<dbReference type="InterPro" id="IPR051588">
    <property type="entry name" value="Cobalamin_Transport"/>
</dbReference>
<dbReference type="PANTHER" id="PTHR10559">
    <property type="entry name" value="TRANSCOBALAMIN-1/GASTRIC INTRINSIC FACTOR"/>
    <property type="match status" value="1"/>
</dbReference>
<proteinExistence type="predicted"/>
<comment type="caution">
    <text evidence="8">The sequence shown here is derived from an EMBL/GenBank/DDBJ whole genome shotgun (WGS) entry which is preliminary data.</text>
</comment>
<feature type="disulfide bond" evidence="5">
    <location>
        <begin position="221"/>
        <end position="269"/>
    </location>
</feature>
<dbReference type="Gene3D" id="2.170.130.30">
    <property type="match status" value="1"/>
</dbReference>
<evidence type="ECO:0000313" key="9">
    <source>
        <dbReference type="Proteomes" id="UP001152320"/>
    </source>
</evidence>
<dbReference type="SUPFAM" id="SSF48239">
    <property type="entry name" value="Terpenoid cyclases/Protein prenyltransferases"/>
    <property type="match status" value="1"/>
</dbReference>
<dbReference type="Pfam" id="PF01122">
    <property type="entry name" value="Cobalamin_bind"/>
    <property type="match status" value="1"/>
</dbReference>
<feature type="binding site" evidence="4">
    <location>
        <position position="258"/>
    </location>
    <ligand>
        <name>cyanocob(III)alamin</name>
        <dbReference type="ChEBI" id="CHEBI:17439"/>
    </ligand>
</feature>
<feature type="binding site" evidence="4">
    <location>
        <position position="306"/>
    </location>
    <ligand>
        <name>cyanocob(III)alamin</name>
        <dbReference type="ChEBI" id="CHEBI:17439"/>
    </ligand>
</feature>
<dbReference type="PANTHER" id="PTHR10559:SF18">
    <property type="entry name" value="TRANSCOBALAMIN II"/>
    <property type="match status" value="1"/>
</dbReference>
<feature type="chain" id="PRO_5040400107" evidence="7">
    <location>
        <begin position="20"/>
        <end position="497"/>
    </location>
</feature>
<evidence type="ECO:0000256" key="4">
    <source>
        <dbReference type="PIRSR" id="PIRSR602157-1"/>
    </source>
</evidence>
<evidence type="ECO:0000256" key="3">
    <source>
        <dbReference type="ARBA" id="ARBA00022729"/>
    </source>
</evidence>
<dbReference type="InterPro" id="IPR008930">
    <property type="entry name" value="Terpenoid_cyclase/PrenylTrfase"/>
</dbReference>
<organism evidence="8 9">
    <name type="scientific">Holothuria leucospilota</name>
    <name type="common">Black long sea cucumber</name>
    <name type="synonym">Mertensiothuria leucospilota</name>
    <dbReference type="NCBI Taxonomy" id="206669"/>
    <lineage>
        <taxon>Eukaryota</taxon>
        <taxon>Metazoa</taxon>
        <taxon>Echinodermata</taxon>
        <taxon>Eleutherozoa</taxon>
        <taxon>Echinozoa</taxon>
        <taxon>Holothuroidea</taxon>
        <taxon>Aspidochirotacea</taxon>
        <taxon>Aspidochirotida</taxon>
        <taxon>Holothuriidae</taxon>
        <taxon>Holothuria</taxon>
    </lineage>
</organism>
<name>A0A9Q1H7G3_HOLLE</name>
<evidence type="ECO:0000313" key="8">
    <source>
        <dbReference type="EMBL" id="KAJ8038487.1"/>
    </source>
</evidence>
<feature type="signal peptide" evidence="7">
    <location>
        <begin position="1"/>
        <end position="19"/>
    </location>
</feature>
<evidence type="ECO:0000256" key="6">
    <source>
        <dbReference type="SAM" id="MobiDB-lite"/>
    </source>
</evidence>
<evidence type="ECO:0000256" key="5">
    <source>
        <dbReference type="PIRSR" id="PIRSR602157-2"/>
    </source>
</evidence>
<feature type="binding site" evidence="4">
    <location>
        <position position="353"/>
    </location>
    <ligand>
        <name>cyanocob(III)alamin</name>
        <dbReference type="ChEBI" id="CHEBI:17439"/>
    </ligand>
</feature>
<dbReference type="GO" id="GO:0015889">
    <property type="term" value="P:cobalamin transport"/>
    <property type="evidence" value="ECO:0007669"/>
    <property type="project" value="InterPro"/>
</dbReference>
<keyword evidence="5" id="KW-1015">Disulfide bond</keyword>
<dbReference type="Gene3D" id="1.50.10.20">
    <property type="match status" value="1"/>
</dbReference>
<feature type="compositionally biased region" description="Acidic residues" evidence="6">
    <location>
        <begin position="133"/>
        <end position="150"/>
    </location>
</feature>
<dbReference type="GO" id="GO:0005615">
    <property type="term" value="C:extracellular space"/>
    <property type="evidence" value="ECO:0007669"/>
    <property type="project" value="TreeGrafter"/>
</dbReference>
<keyword evidence="2" id="KW-0964">Secreted</keyword>
<gene>
    <name evidence="8" type="ORF">HOLleu_15924</name>
</gene>
<sequence>MDLKVITACVLLMIPLSEASCQICGGQYPNLQAELSQVREEAVQWLADQQNVYGSWPNLNTQNAILGLQLANQGWLASQGLGERLLTKSRLEYELLIQLLPVNCCSLGNCNGNSDDDESCHGGSCGDSSSSSSDDDDDDSDDDDDDDDSESTSNSLCCPSTFERGAGILAQYMLSLQSVCCLADNFYGFDLKCTMTNLLEDCLEDNSLNFFEYSLAILSMCSCDADIFKEALEKLADGSDETDPCFSPFGDDSGHNIDILSMQVMAMVCARDQAIDKNVANWDSILAARIQCILEGQNADDGSFGNAITTALAIQALTAANTDPTIWSCNEAITWLLSQQTDGNFGGVGATAQIIPFLDCNNFGSLQNIMIECPEYDEPPMPPPIMPGDPTVTFDIKVEVDGEITAYSATILMGESLYFGMLRLADTDPDFTFTTSDSSFGQFIVSINGLASDADASLFWIIYILVDGELTFAPTGIEGLFPVEGECFQFGYTDFSK</sequence>
<evidence type="ECO:0000256" key="2">
    <source>
        <dbReference type="ARBA" id="ARBA00022525"/>
    </source>
</evidence>
<dbReference type="GO" id="GO:0031419">
    <property type="term" value="F:cobalamin binding"/>
    <property type="evidence" value="ECO:0007669"/>
    <property type="project" value="InterPro"/>
</dbReference>
<accession>A0A9Q1H7G3</accession>
<reference evidence="8" key="1">
    <citation type="submission" date="2021-10" db="EMBL/GenBank/DDBJ databases">
        <title>Tropical sea cucumber genome reveals ecological adaptation and Cuvierian tubules defense mechanism.</title>
        <authorList>
            <person name="Chen T."/>
        </authorList>
    </citation>
    <scope>NUCLEOTIDE SEQUENCE</scope>
    <source>
        <strain evidence="8">Nanhai2018</strain>
        <tissue evidence="8">Muscle</tissue>
    </source>
</reference>
<protein>
    <submittedName>
        <fullName evidence="8">Uncharacterized protein</fullName>
    </submittedName>
</protein>
<dbReference type="InterPro" id="IPR002157">
    <property type="entry name" value="Cbl-bd_prot"/>
</dbReference>
<dbReference type="Proteomes" id="UP001152320">
    <property type="component" value="Chromosome 7"/>
</dbReference>
<dbReference type="AlphaFoldDB" id="A0A9Q1H7G3"/>
<evidence type="ECO:0000256" key="1">
    <source>
        <dbReference type="ARBA" id="ARBA00004613"/>
    </source>
</evidence>